<sequence length="90" mass="9815">MKILVACEESQAVTTEMRKLGHEAYSCDLQEPSGGHPEWHIHGDALDALMGGQIVTMDGIPHNVGAWDMLIAHPPCTYLSNAGACRLYPR</sequence>
<comment type="caution">
    <text evidence="1">The sequence shown here is derived from an EMBL/GenBank/DDBJ whole genome shotgun (WGS) entry which is preliminary data.</text>
</comment>
<evidence type="ECO:0000313" key="1">
    <source>
        <dbReference type="EMBL" id="EKC61226.1"/>
    </source>
</evidence>
<feature type="non-terminal residue" evidence="1">
    <location>
        <position position="90"/>
    </location>
</feature>
<protein>
    <recommendedName>
        <fullName evidence="2">DNA cytosine methyltransferase</fullName>
    </recommendedName>
</protein>
<dbReference type="EMBL" id="AJWZ01005924">
    <property type="protein sequence ID" value="EKC61226.1"/>
    <property type="molecule type" value="Genomic_DNA"/>
</dbReference>
<name>K1TPL5_9ZZZZ</name>
<reference evidence="1" key="1">
    <citation type="journal article" date="2013" name="Environ. Microbiol.">
        <title>Microbiota from the distal guts of lean and obese adolescents exhibit partial functional redundancy besides clear differences in community structure.</title>
        <authorList>
            <person name="Ferrer M."/>
            <person name="Ruiz A."/>
            <person name="Lanza F."/>
            <person name="Haange S.B."/>
            <person name="Oberbach A."/>
            <person name="Till H."/>
            <person name="Bargiela R."/>
            <person name="Campoy C."/>
            <person name="Segura M.T."/>
            <person name="Richter M."/>
            <person name="von Bergen M."/>
            <person name="Seifert J."/>
            <person name="Suarez A."/>
        </authorList>
    </citation>
    <scope>NUCLEOTIDE SEQUENCE</scope>
</reference>
<gene>
    <name evidence="1" type="ORF">OBE_08585</name>
</gene>
<accession>K1TPL5</accession>
<organism evidence="1">
    <name type="scientific">human gut metagenome</name>
    <dbReference type="NCBI Taxonomy" id="408170"/>
    <lineage>
        <taxon>unclassified sequences</taxon>
        <taxon>metagenomes</taxon>
        <taxon>organismal metagenomes</taxon>
    </lineage>
</organism>
<evidence type="ECO:0008006" key="2">
    <source>
        <dbReference type="Google" id="ProtNLM"/>
    </source>
</evidence>
<proteinExistence type="predicted"/>
<dbReference type="AlphaFoldDB" id="K1TPL5"/>